<dbReference type="EMBL" id="CP012525">
    <property type="protein sequence ID" value="ALC45098.1"/>
    <property type="molecule type" value="Genomic_DNA"/>
</dbReference>
<organism evidence="2 3">
    <name type="scientific">Drosophila busckii</name>
    <name type="common">Fruit fly</name>
    <dbReference type="NCBI Taxonomy" id="30019"/>
    <lineage>
        <taxon>Eukaryota</taxon>
        <taxon>Metazoa</taxon>
        <taxon>Ecdysozoa</taxon>
        <taxon>Arthropoda</taxon>
        <taxon>Hexapoda</taxon>
        <taxon>Insecta</taxon>
        <taxon>Pterygota</taxon>
        <taxon>Neoptera</taxon>
        <taxon>Endopterygota</taxon>
        <taxon>Diptera</taxon>
        <taxon>Brachycera</taxon>
        <taxon>Muscomorpha</taxon>
        <taxon>Ephydroidea</taxon>
        <taxon>Drosophilidae</taxon>
        <taxon>Drosophila</taxon>
    </lineage>
</organism>
<name>A0A0M5J8P9_DROBS</name>
<dbReference type="OrthoDB" id="7868537at2759"/>
<protein>
    <submittedName>
        <fullName evidence="2">CG7202</fullName>
    </submittedName>
</protein>
<feature type="region of interest" description="Disordered" evidence="1">
    <location>
        <begin position="119"/>
        <end position="150"/>
    </location>
</feature>
<keyword evidence="3" id="KW-1185">Reference proteome</keyword>
<evidence type="ECO:0000256" key="1">
    <source>
        <dbReference type="SAM" id="MobiDB-lite"/>
    </source>
</evidence>
<evidence type="ECO:0000313" key="3">
    <source>
        <dbReference type="Proteomes" id="UP000494163"/>
    </source>
</evidence>
<reference evidence="2 3" key="1">
    <citation type="submission" date="2015-08" db="EMBL/GenBank/DDBJ databases">
        <title>Ancestral chromatin configuration constrains chromatin evolution on differentiating sex chromosomes in Drosophila.</title>
        <authorList>
            <person name="Zhou Q."/>
            <person name="Bachtrog D."/>
        </authorList>
    </citation>
    <scope>NUCLEOTIDE SEQUENCE [LARGE SCALE GENOMIC DNA]</scope>
    <source>
        <tissue evidence="2">Whole larvae</tissue>
    </source>
</reference>
<dbReference type="Proteomes" id="UP000494163">
    <property type="component" value="Chromosome 3L"/>
</dbReference>
<sequence length="245" mass="27470">MITMSSFTQYCPHQSPPSSLVNRAFELLINYGLVLIGTIAVTRLLSRLEQQAGLFNQTTSKRPSEMSLDFGRTRQDLPQEQPANLPTCVQQSNALTEQLDNLQMRFRELQEIIKQGVSSGSVSSNDDLAMSLSGSVGSSEPSLSDSSSLHCDDDSPDVIMWRQPSSTTSSFNRSCLDGKVYVTHSHIHLNFNGPVQLSKTNFNINSQRRVCNFQRSQSEFLQVWKPFIEYPQQQNLLAGFNNMLI</sequence>
<dbReference type="AlphaFoldDB" id="A0A0M5J8P9"/>
<evidence type="ECO:0000313" key="2">
    <source>
        <dbReference type="EMBL" id="ALC45098.1"/>
    </source>
</evidence>
<dbReference type="OMA" id="CCYFHEI"/>
<proteinExistence type="predicted"/>
<accession>A0A0M5J8P9</accession>
<gene>
    <name evidence="2" type="ORF">Dbus_chr3Lg2264</name>
</gene>
<feature type="compositionally biased region" description="Low complexity" evidence="1">
    <location>
        <begin position="131"/>
        <end position="149"/>
    </location>
</feature>